<evidence type="ECO:0000313" key="1">
    <source>
        <dbReference type="EMBL" id="KAJ4321823.1"/>
    </source>
</evidence>
<dbReference type="EMBL" id="JAPEUR010000090">
    <property type="protein sequence ID" value="KAJ4321823.1"/>
    <property type="molecule type" value="Genomic_DNA"/>
</dbReference>
<accession>A0A9W8WEB2</accession>
<dbReference type="NCBIfam" id="NF047352">
    <property type="entry name" value="P_loop_sacsin"/>
    <property type="match status" value="1"/>
</dbReference>
<sequence>MDCPKNTSEAKAHIAHIRREKGLDGPEVNTSDLDAALVLLSEQLYQKSTHFLLELLQNADDNTYSDVCPTLQMTYTNGKLQVSCNEVGFQRPNTEAICRIGRSTKSGPGNATRYIGEKGIGFKSVFKVTNVAWIHSGFYSFKFDKREKLGMIAPIWAKFPGLRRDGFTSILLDMEPGQHHSGLLQELRTFDPRLLIFLRKLKKIDISILEKGKPPWKTTLARGDDNEAFSKHHDLQRLSLCRDSEKLRFVVTRHSVTGLPDDPKRPGCTDSEILLAFPTADDGSPCISSQHVYAFLPIRDYGFKFLLQADFLLIASREDIDSSSSWNTHLYNAVPAAVLNAVQLLHQTELKYSWPQYLASRGTMADFFEKLETRMTTLLSQNPVLESMTGDMVTPNMLTIITEDFMDNSGLPLTLSDQTAFRYLSSQYSTQVRDFLKKLGVGQMDHAQFFDHLRICFLEHNFLENKKPEWHSCLARRLIAIISQQRGSIDRIHELPIIPLEDGKWTNAKTANILFPSSQQHLTVPFGIQVHQVHRDASEDVHRRQLLVLLGVQPFDASKISEIIAETHTTPRALDEAMAGPKDIVQHGLFIFHAKWTDPKQRILWFLSEDGVYRRANELYVGTGAPFFVANVLDDLRGMVNFLHPSYEEQIPEGVREKWAEWLANNQKMNRIPRLARPSGTASFTISAEFHHLITTWPPTRVLYLLKSNWTQYGVWIEDKHSLGQPIDREQSRKALIQTLSSMEVECRGGRRALLKDTILPLDDITKDGFDIQAPILDLPDTKAGMEWDFLRYFGVGSKNVMEILVKNLKSIRENEETHTTEEMAKLYGEMQQCKDEKGATEKLRLEFKNGYLIFIPPRLEHDEMWVSSQDCLWTAPGYIKKTPHLSNFYPELENFFRDTVRIQDMDVRMLLREMYGIQGGDSLEDISQLFIALTLHLRIDTEYSELSEVRDLCQQCIFPIEKAHTDGRFETLQKAEGNDIWFIADRPHLWKSFTGHIPLLAFSVDTIARLESMLDLLPPLRGRLLSANVKGVPLVQGSIQFHKKYTDILRSKVKFVSSLIPTNPTTKKDDMIKTLRKLEVFEAEEVNVEWTVKLSNGRLVKGRADPGRVKLASDPGYLAIYLTKADLDNDIMPVELSEELCKYCGITGASEGILLQQILMSHDHAALKQMVERRGLVIEQFDDDLDDLTLLKSPPAQLPSD</sequence>
<dbReference type="Proteomes" id="UP001140502">
    <property type="component" value="Unassembled WGS sequence"/>
</dbReference>
<keyword evidence="2" id="KW-1185">Reference proteome</keyword>
<dbReference type="SUPFAM" id="SSF55874">
    <property type="entry name" value="ATPase domain of HSP90 chaperone/DNA topoisomerase II/histidine kinase"/>
    <property type="match status" value="1"/>
</dbReference>
<gene>
    <name evidence="1" type="ORF">N0V84_005118</name>
</gene>
<dbReference type="PANTHER" id="PTHR32387:SF0">
    <property type="entry name" value="PROTEIN NO VEIN"/>
    <property type="match status" value="1"/>
</dbReference>
<dbReference type="PANTHER" id="PTHR32387">
    <property type="entry name" value="WU:FJ29H11"/>
    <property type="match status" value="1"/>
</dbReference>
<dbReference type="InterPro" id="IPR052957">
    <property type="entry name" value="Auxin_embryo_med"/>
</dbReference>
<comment type="caution">
    <text evidence="1">The sequence shown here is derived from an EMBL/GenBank/DDBJ whole genome shotgun (WGS) entry which is preliminary data.</text>
</comment>
<dbReference type="OrthoDB" id="1262810at2759"/>
<dbReference type="Gene3D" id="3.30.565.10">
    <property type="entry name" value="Histidine kinase-like ATPase, C-terminal domain"/>
    <property type="match status" value="1"/>
</dbReference>
<organism evidence="1 2">
    <name type="scientific">Fusarium piperis</name>
    <dbReference type="NCBI Taxonomy" id="1435070"/>
    <lineage>
        <taxon>Eukaryota</taxon>
        <taxon>Fungi</taxon>
        <taxon>Dikarya</taxon>
        <taxon>Ascomycota</taxon>
        <taxon>Pezizomycotina</taxon>
        <taxon>Sordariomycetes</taxon>
        <taxon>Hypocreomycetidae</taxon>
        <taxon>Hypocreales</taxon>
        <taxon>Nectriaceae</taxon>
        <taxon>Fusarium</taxon>
        <taxon>Fusarium solani species complex</taxon>
    </lineage>
</organism>
<reference evidence="1" key="1">
    <citation type="submission" date="2022-10" db="EMBL/GenBank/DDBJ databases">
        <title>Tapping the CABI collections for fungal endophytes: first genome assemblies for Collariella, Neodidymelliopsis, Ascochyta clinopodiicola, Didymella pomorum, Didymosphaeria variabile, Neocosmospora piperis and Neocucurbitaria cava.</title>
        <authorList>
            <person name="Hill R."/>
        </authorList>
    </citation>
    <scope>NUCLEOTIDE SEQUENCE</scope>
    <source>
        <strain evidence="1">IMI 366586</strain>
    </source>
</reference>
<proteinExistence type="predicted"/>
<name>A0A9W8WEB2_9HYPO</name>
<protein>
    <submittedName>
        <fullName evidence="1">Uncharacterized protein</fullName>
    </submittedName>
</protein>
<dbReference type="AlphaFoldDB" id="A0A9W8WEB2"/>
<dbReference type="InterPro" id="IPR036890">
    <property type="entry name" value="HATPase_C_sf"/>
</dbReference>
<evidence type="ECO:0000313" key="2">
    <source>
        <dbReference type="Proteomes" id="UP001140502"/>
    </source>
</evidence>